<keyword evidence="2" id="KW-1185">Reference proteome</keyword>
<evidence type="ECO:0000313" key="2">
    <source>
        <dbReference type="Proteomes" id="UP000593574"/>
    </source>
</evidence>
<feature type="non-terminal residue" evidence="1">
    <location>
        <position position="24"/>
    </location>
</feature>
<accession>A0A7J9A8B6</accession>
<sequence>MKEWKGRSKECNLLKIWNSWGPSG</sequence>
<evidence type="ECO:0000313" key="1">
    <source>
        <dbReference type="EMBL" id="MBA0720303.1"/>
    </source>
</evidence>
<dbReference type="Proteomes" id="UP000593574">
    <property type="component" value="Unassembled WGS sequence"/>
</dbReference>
<dbReference type="EMBL" id="JABEZV010000009">
    <property type="protein sequence ID" value="MBA0720303.1"/>
    <property type="molecule type" value="Genomic_DNA"/>
</dbReference>
<gene>
    <name evidence="1" type="ORF">Golax_007929</name>
</gene>
<organism evidence="1 2">
    <name type="scientific">Gossypium laxum</name>
    <dbReference type="NCBI Taxonomy" id="34288"/>
    <lineage>
        <taxon>Eukaryota</taxon>
        <taxon>Viridiplantae</taxon>
        <taxon>Streptophyta</taxon>
        <taxon>Embryophyta</taxon>
        <taxon>Tracheophyta</taxon>
        <taxon>Spermatophyta</taxon>
        <taxon>Magnoliopsida</taxon>
        <taxon>eudicotyledons</taxon>
        <taxon>Gunneridae</taxon>
        <taxon>Pentapetalae</taxon>
        <taxon>rosids</taxon>
        <taxon>malvids</taxon>
        <taxon>Malvales</taxon>
        <taxon>Malvaceae</taxon>
        <taxon>Malvoideae</taxon>
        <taxon>Gossypium</taxon>
    </lineage>
</organism>
<comment type="caution">
    <text evidence="1">The sequence shown here is derived from an EMBL/GenBank/DDBJ whole genome shotgun (WGS) entry which is preliminary data.</text>
</comment>
<reference evidence="1 2" key="1">
    <citation type="journal article" date="2019" name="Genome Biol. Evol.">
        <title>Insights into the evolution of the New World diploid cottons (Gossypium, subgenus Houzingenia) based on genome sequencing.</title>
        <authorList>
            <person name="Grover C.E."/>
            <person name="Arick M.A. 2nd"/>
            <person name="Thrash A."/>
            <person name="Conover J.L."/>
            <person name="Sanders W.S."/>
            <person name="Peterson D.G."/>
            <person name="Frelichowski J.E."/>
            <person name="Scheffler J.A."/>
            <person name="Scheffler B.E."/>
            <person name="Wendel J.F."/>
        </authorList>
    </citation>
    <scope>NUCLEOTIDE SEQUENCE [LARGE SCALE GENOMIC DNA]</scope>
    <source>
        <strain evidence="1">4</strain>
        <tissue evidence="1">Leaf</tissue>
    </source>
</reference>
<proteinExistence type="predicted"/>
<dbReference type="AlphaFoldDB" id="A0A7J9A8B6"/>
<protein>
    <submittedName>
        <fullName evidence="1">Uncharacterized protein</fullName>
    </submittedName>
</protein>
<name>A0A7J9A8B6_9ROSI</name>